<name>A0A8X8CTP6_POPTO</name>
<dbReference type="InterPro" id="IPR043198">
    <property type="entry name" value="Cyclin/Ssn8"/>
</dbReference>
<dbReference type="AlphaFoldDB" id="A0A8X8CTP6"/>
<dbReference type="OrthoDB" id="10264655at2759"/>
<dbReference type="InterPro" id="IPR006671">
    <property type="entry name" value="Cyclin_N"/>
</dbReference>
<proteinExistence type="inferred from homology"/>
<reference evidence="6" key="1">
    <citation type="journal article" date="2020" name="bioRxiv">
        <title>Hybrid origin of Populus tomentosa Carr. identified through genome sequencing and phylogenomic analysis.</title>
        <authorList>
            <person name="An X."/>
            <person name="Gao K."/>
            <person name="Chen Z."/>
            <person name="Li J."/>
            <person name="Yang X."/>
            <person name="Yang X."/>
            <person name="Zhou J."/>
            <person name="Guo T."/>
            <person name="Zhao T."/>
            <person name="Huang S."/>
            <person name="Miao D."/>
            <person name="Khan W.U."/>
            <person name="Rao P."/>
            <person name="Ye M."/>
            <person name="Lei B."/>
            <person name="Liao W."/>
            <person name="Wang J."/>
            <person name="Ji L."/>
            <person name="Li Y."/>
            <person name="Guo B."/>
            <person name="Mustafa N.S."/>
            <person name="Li S."/>
            <person name="Yun Q."/>
            <person name="Keller S.R."/>
            <person name="Mao J."/>
            <person name="Zhang R."/>
            <person name="Strauss S.H."/>
        </authorList>
    </citation>
    <scope>NUCLEOTIDE SEQUENCE</scope>
    <source>
        <strain evidence="6">GM15</strain>
        <tissue evidence="6">Leaf</tissue>
    </source>
</reference>
<dbReference type="Proteomes" id="UP000886885">
    <property type="component" value="Chromosome 8A"/>
</dbReference>
<sequence length="517" mass="59036">MSFARNYRSHGGTGHDDRWNSLNGYNFNHGNRNIDANRNTNYSYNWNHSNIRDYSSGKFRDHVNGYANPPSGAPAFKRRKFSADTWGDGGRHYPQYNAYEYADLSYNNSVPLPTRSNAEVSTSISCKRDCSKLEEDEPVFLSKDEIERHSPSRKDGIDALRETHLRYSYCAFLQNLGLRLELPQTTIGTGMVLCHRFFVRRSHACHDRYLIAVAALFLAAKSEETPRPLNNIVRVSCEIFHKQDITFLSYLLPVDWFEQYRERVIEAEQMILTTLNFEINVQHPYGPLTTILDKLGLSQTVLVNLAQNLVGEGVRLPLRVRVRLAITVSMAWTGNISPEADLLRSSLWLQFKPHHIAAGAAYLAAKFLNFDLAFYQNIWREFETTPAILQDVSQQLMELFQARETKGDAHHKKLHLKYRSNGSAVRLACAYCKRVGRSIVQSDGELDGVSLFSSSNGDSVASLDYEVIENQAYREEQVYDVDLHNKDNKIVDDASTVQILNIHEVKGEEEIHIYENA</sequence>
<evidence type="ECO:0000256" key="2">
    <source>
        <dbReference type="ARBA" id="ARBA00023306"/>
    </source>
</evidence>
<evidence type="ECO:0000313" key="6">
    <source>
        <dbReference type="EMBL" id="KAG6766100.1"/>
    </source>
</evidence>
<dbReference type="InterPro" id="IPR013763">
    <property type="entry name" value="Cyclin-like_dom"/>
</dbReference>
<evidence type="ECO:0000256" key="4">
    <source>
        <dbReference type="SAM" id="MobiDB-lite"/>
    </source>
</evidence>
<dbReference type="GO" id="GO:0006357">
    <property type="term" value="P:regulation of transcription by RNA polymerase II"/>
    <property type="evidence" value="ECO:0007669"/>
    <property type="project" value="InterPro"/>
</dbReference>
<dbReference type="GO" id="GO:0016538">
    <property type="term" value="F:cyclin-dependent protein serine/threonine kinase regulator activity"/>
    <property type="evidence" value="ECO:0007669"/>
    <property type="project" value="InterPro"/>
</dbReference>
<evidence type="ECO:0000256" key="1">
    <source>
        <dbReference type="ARBA" id="ARBA00022618"/>
    </source>
</evidence>
<dbReference type="FunFam" id="1.10.472.10:FF:000212">
    <property type="entry name" value="Cyclin-T1-2"/>
    <property type="match status" value="1"/>
</dbReference>
<dbReference type="EMBL" id="JAAWWB010000015">
    <property type="protein sequence ID" value="KAG6766100.1"/>
    <property type="molecule type" value="Genomic_DNA"/>
</dbReference>
<dbReference type="SMART" id="SM00385">
    <property type="entry name" value="CYCLIN"/>
    <property type="match status" value="1"/>
</dbReference>
<gene>
    <name evidence="6" type="ORF">POTOM_030166</name>
</gene>
<organism evidence="6 7">
    <name type="scientific">Populus tomentosa</name>
    <name type="common">Chinese white poplar</name>
    <dbReference type="NCBI Taxonomy" id="118781"/>
    <lineage>
        <taxon>Eukaryota</taxon>
        <taxon>Viridiplantae</taxon>
        <taxon>Streptophyta</taxon>
        <taxon>Embryophyta</taxon>
        <taxon>Tracheophyta</taxon>
        <taxon>Spermatophyta</taxon>
        <taxon>Magnoliopsida</taxon>
        <taxon>eudicotyledons</taxon>
        <taxon>Gunneridae</taxon>
        <taxon>Pentapetalae</taxon>
        <taxon>rosids</taxon>
        <taxon>fabids</taxon>
        <taxon>Malpighiales</taxon>
        <taxon>Salicaceae</taxon>
        <taxon>Saliceae</taxon>
        <taxon>Populus</taxon>
    </lineage>
</organism>
<evidence type="ECO:0000256" key="3">
    <source>
        <dbReference type="RuleBase" id="RU000383"/>
    </source>
</evidence>
<comment type="similarity">
    <text evidence="3">Belongs to the cyclin family.</text>
</comment>
<keyword evidence="7" id="KW-1185">Reference proteome</keyword>
<dbReference type="Pfam" id="PF00134">
    <property type="entry name" value="Cyclin_N"/>
    <property type="match status" value="1"/>
</dbReference>
<keyword evidence="3" id="KW-0195">Cyclin</keyword>
<dbReference type="PANTHER" id="PTHR10026">
    <property type="entry name" value="CYCLIN"/>
    <property type="match status" value="1"/>
</dbReference>
<keyword evidence="2" id="KW-0131">Cell cycle</keyword>
<feature type="region of interest" description="Disordered" evidence="4">
    <location>
        <begin position="1"/>
        <end position="20"/>
    </location>
</feature>
<protein>
    <recommendedName>
        <fullName evidence="5">Cyclin-like domain-containing protein</fullName>
    </recommendedName>
</protein>
<evidence type="ECO:0000259" key="5">
    <source>
        <dbReference type="SMART" id="SM00385"/>
    </source>
</evidence>
<feature type="domain" description="Cyclin-like" evidence="5">
    <location>
        <begin position="171"/>
        <end position="273"/>
    </location>
</feature>
<accession>A0A8X8CTP6</accession>
<dbReference type="GO" id="GO:0051301">
    <property type="term" value="P:cell division"/>
    <property type="evidence" value="ECO:0007669"/>
    <property type="project" value="UniProtKB-KW"/>
</dbReference>
<evidence type="ECO:0000313" key="7">
    <source>
        <dbReference type="Proteomes" id="UP000886885"/>
    </source>
</evidence>
<comment type="caution">
    <text evidence="6">The sequence shown here is derived from an EMBL/GenBank/DDBJ whole genome shotgun (WGS) entry which is preliminary data.</text>
</comment>
<keyword evidence="1" id="KW-0132">Cell division</keyword>